<feature type="domain" description="Hemicentin-1-like von Willebrand factor A" evidence="7">
    <location>
        <begin position="158"/>
        <end position="334"/>
    </location>
</feature>
<dbReference type="Pfam" id="PF01345">
    <property type="entry name" value="DUF11"/>
    <property type="match status" value="1"/>
</dbReference>
<comment type="caution">
    <text evidence="8">The sequence shown here is derived from an EMBL/GenBank/DDBJ whole genome shotgun (WGS) entry which is preliminary data.</text>
</comment>
<sequence>MRKRLIPLLGLTMLAGVVTAPPASAIDLVTCTWLTPEYPHISSYNLKNNNAIDIKASTQGSCRPSSDPIFVTATMTLERQGFLGIWQTVAAGAPITKSIQGTPQTWRRGELFAVMPCVPGVYRGRLERSAQVTGGVGFVLGGPIYSPPREIDCQPKRVSMVIDDTGSMSGVIGSVSSALANYISARPEDEYTRWSLTTFKDSPSDVGTTDDRAQALGWVNALSADGGDDCPEDALGGISSGLASLGDDPEIDRQMIVATDASAHSGDVDGIIASARATGAKVNVLLTGDCGEGAAVAVAGQPSRGTALAAAAEQVSSQVVLKRIAEETGGKYFYLPYGGEADFAAALAEIFAEIADPTPPDGPTTIAATTGDGQSTPAGTPFPTALTATVTGSDARPSTDTPVTFTVEGPAAFPGGATSATASTGADGLATAPTLTAGTTTGAVTVTATAAGVRTPATFTATVTAPVPASIAATSGGGQSATPGTAFAAPLVATVTSTANTPSADAEVAFAVTGGTATFPGGATTATVGTDADGRATAPTLTAGTTTGPVTVTATAGGVTTPATFTGTVTAPQGAARADVSVSISAPTGARSGSPFTATLTVRNNGPSTATSIYSALTLPKGMRVTNAGGGLVTDNGRAVAFRLSSLDSGGQITHTLTVTSDRTLTGTRDIAAAGASTRVLDSDYRNNAALARVTLRR</sequence>
<evidence type="ECO:0000313" key="9">
    <source>
        <dbReference type="Proteomes" id="UP001596220"/>
    </source>
</evidence>
<dbReference type="EMBL" id="JBHSQO010000001">
    <property type="protein sequence ID" value="MFC6087738.1"/>
    <property type="molecule type" value="Genomic_DNA"/>
</dbReference>
<evidence type="ECO:0000256" key="1">
    <source>
        <dbReference type="ARBA" id="ARBA00004613"/>
    </source>
</evidence>
<dbReference type="PANTHER" id="PTHR14905">
    <property type="entry name" value="NG37"/>
    <property type="match status" value="1"/>
</dbReference>
<evidence type="ECO:0008006" key="10">
    <source>
        <dbReference type="Google" id="ProtNLM"/>
    </source>
</evidence>
<organism evidence="8 9">
    <name type="scientific">Saccharothrix lopnurensis</name>
    <dbReference type="NCBI Taxonomy" id="1670621"/>
    <lineage>
        <taxon>Bacteria</taxon>
        <taxon>Bacillati</taxon>
        <taxon>Actinomycetota</taxon>
        <taxon>Actinomycetes</taxon>
        <taxon>Pseudonocardiales</taxon>
        <taxon>Pseudonocardiaceae</taxon>
        <taxon>Saccharothrix</taxon>
    </lineage>
</organism>
<dbReference type="Gene3D" id="3.40.50.410">
    <property type="entry name" value="von Willebrand factor, type A domain"/>
    <property type="match status" value="1"/>
</dbReference>
<dbReference type="SUPFAM" id="SSF49373">
    <property type="entry name" value="Invasin/intimin cell-adhesion fragments"/>
    <property type="match status" value="2"/>
</dbReference>
<keyword evidence="9" id="KW-1185">Reference proteome</keyword>
<dbReference type="InterPro" id="IPR001434">
    <property type="entry name" value="OmcB-like_DUF11"/>
</dbReference>
<dbReference type="InterPro" id="IPR008964">
    <property type="entry name" value="Invasin/intimin_cell_adhesion"/>
</dbReference>
<evidence type="ECO:0000313" key="8">
    <source>
        <dbReference type="EMBL" id="MFC6087738.1"/>
    </source>
</evidence>
<dbReference type="InterPro" id="IPR052577">
    <property type="entry name" value="VWA7"/>
</dbReference>
<evidence type="ECO:0000256" key="2">
    <source>
        <dbReference type="ARBA" id="ARBA00022525"/>
    </source>
</evidence>
<dbReference type="InterPro" id="IPR013783">
    <property type="entry name" value="Ig-like_fold"/>
</dbReference>
<evidence type="ECO:0000256" key="3">
    <source>
        <dbReference type="ARBA" id="ARBA00022729"/>
    </source>
</evidence>
<evidence type="ECO:0000259" key="6">
    <source>
        <dbReference type="Pfam" id="PF01345"/>
    </source>
</evidence>
<dbReference type="PANTHER" id="PTHR14905:SF7">
    <property type="entry name" value="VON WILLEBRAND FACTOR A DOMAIN-CONTAINING PROTEIN 7"/>
    <property type="match status" value="1"/>
</dbReference>
<dbReference type="SUPFAM" id="SSF53300">
    <property type="entry name" value="vWA-like"/>
    <property type="match status" value="1"/>
</dbReference>
<accession>A0ABW1NXY4</accession>
<evidence type="ECO:0000256" key="5">
    <source>
        <dbReference type="SAM" id="SignalP"/>
    </source>
</evidence>
<gene>
    <name evidence="8" type="ORF">ACFP3R_00465</name>
</gene>
<evidence type="ECO:0000259" key="7">
    <source>
        <dbReference type="Pfam" id="PF25106"/>
    </source>
</evidence>
<feature type="compositionally biased region" description="Polar residues" evidence="4">
    <location>
        <begin position="366"/>
        <end position="378"/>
    </location>
</feature>
<feature type="signal peptide" evidence="5">
    <location>
        <begin position="1"/>
        <end position="25"/>
    </location>
</feature>
<keyword evidence="2" id="KW-0964">Secreted</keyword>
<dbReference type="Pfam" id="PF25106">
    <property type="entry name" value="VWA_4"/>
    <property type="match status" value="1"/>
</dbReference>
<dbReference type="InterPro" id="IPR056861">
    <property type="entry name" value="HMCN1-like_VWA"/>
</dbReference>
<proteinExistence type="predicted"/>
<evidence type="ECO:0000256" key="4">
    <source>
        <dbReference type="SAM" id="MobiDB-lite"/>
    </source>
</evidence>
<reference evidence="9" key="1">
    <citation type="journal article" date="2019" name="Int. J. Syst. Evol. Microbiol.">
        <title>The Global Catalogue of Microorganisms (GCM) 10K type strain sequencing project: providing services to taxonomists for standard genome sequencing and annotation.</title>
        <authorList>
            <consortium name="The Broad Institute Genomics Platform"/>
            <consortium name="The Broad Institute Genome Sequencing Center for Infectious Disease"/>
            <person name="Wu L."/>
            <person name="Ma J."/>
        </authorList>
    </citation>
    <scope>NUCLEOTIDE SEQUENCE [LARGE SCALE GENOMIC DNA]</scope>
    <source>
        <strain evidence="9">CGMCC 4.7246</strain>
    </source>
</reference>
<dbReference type="Proteomes" id="UP001596220">
    <property type="component" value="Unassembled WGS sequence"/>
</dbReference>
<dbReference type="Gene3D" id="2.60.40.10">
    <property type="entry name" value="Immunoglobulins"/>
    <property type="match status" value="3"/>
</dbReference>
<protein>
    <recommendedName>
        <fullName evidence="10">VWFA domain-containing protein</fullName>
    </recommendedName>
</protein>
<keyword evidence="3 5" id="KW-0732">Signal</keyword>
<feature type="region of interest" description="Disordered" evidence="4">
    <location>
        <begin position="360"/>
        <end position="379"/>
    </location>
</feature>
<dbReference type="InterPro" id="IPR036465">
    <property type="entry name" value="vWFA_dom_sf"/>
</dbReference>
<comment type="subcellular location">
    <subcellularLocation>
        <location evidence="1">Secreted</location>
    </subcellularLocation>
</comment>
<feature type="chain" id="PRO_5047501146" description="VWFA domain-containing protein" evidence="5">
    <location>
        <begin position="26"/>
        <end position="698"/>
    </location>
</feature>
<dbReference type="RefSeq" id="WP_380631617.1">
    <property type="nucleotide sequence ID" value="NZ_JBHSQO010000001.1"/>
</dbReference>
<name>A0ABW1NXY4_9PSEU</name>
<feature type="domain" description="DUF11" evidence="6">
    <location>
        <begin position="579"/>
        <end position="693"/>
    </location>
</feature>